<dbReference type="SUPFAM" id="SSF46579">
    <property type="entry name" value="Prefoldin"/>
    <property type="match status" value="1"/>
</dbReference>
<dbReference type="Pfam" id="PF02996">
    <property type="entry name" value="Prefoldin"/>
    <property type="match status" value="1"/>
</dbReference>
<name>A0A7N0UJZ4_KALFE</name>
<reference evidence="1" key="1">
    <citation type="submission" date="2021-01" db="UniProtKB">
        <authorList>
            <consortium name="EnsemblPlants"/>
        </authorList>
    </citation>
    <scope>IDENTIFICATION</scope>
</reference>
<dbReference type="OMA" id="LAPRNTW"/>
<organism evidence="1 2">
    <name type="scientific">Kalanchoe fedtschenkoi</name>
    <name type="common">Lavender scallops</name>
    <name type="synonym">South American air plant</name>
    <dbReference type="NCBI Taxonomy" id="63787"/>
    <lineage>
        <taxon>Eukaryota</taxon>
        <taxon>Viridiplantae</taxon>
        <taxon>Streptophyta</taxon>
        <taxon>Embryophyta</taxon>
        <taxon>Tracheophyta</taxon>
        <taxon>Spermatophyta</taxon>
        <taxon>Magnoliopsida</taxon>
        <taxon>eudicotyledons</taxon>
        <taxon>Gunneridae</taxon>
        <taxon>Pentapetalae</taxon>
        <taxon>Saxifragales</taxon>
        <taxon>Crassulaceae</taxon>
        <taxon>Kalanchoe</taxon>
    </lineage>
</organism>
<dbReference type="Gene3D" id="1.10.287.370">
    <property type="match status" value="1"/>
</dbReference>
<dbReference type="PANTHER" id="PTHR13345">
    <property type="entry name" value="MEDIATOR OF RNA POLYMERASE II TRANSCRIPTION SUBUNIT 10"/>
    <property type="match status" value="1"/>
</dbReference>
<sequence>MDRVRQEKVQRFEEFVDRRLNPDLVKAIAQSPDTSRIFVDVGLGFHVKFTWSEALKNISIREEKLAKEIEEGTQSMASIKAHIKLVLEGIRELLNLPD</sequence>
<dbReference type="Proteomes" id="UP000594263">
    <property type="component" value="Unplaced"/>
</dbReference>
<dbReference type="InterPro" id="IPR004127">
    <property type="entry name" value="Prefoldin_subunit_alpha"/>
</dbReference>
<evidence type="ECO:0000313" key="1">
    <source>
        <dbReference type="EnsemblPlants" id="Kaladp0071s0076.1.v1.1"/>
    </source>
</evidence>
<dbReference type="PANTHER" id="PTHR13345:SF9">
    <property type="entry name" value="PROTEIN UXT"/>
    <property type="match status" value="1"/>
</dbReference>
<proteinExistence type="predicted"/>
<dbReference type="AlphaFoldDB" id="A0A7N0UJZ4"/>
<accession>A0A7N0UJZ4</accession>
<dbReference type="GO" id="GO:0016592">
    <property type="term" value="C:mediator complex"/>
    <property type="evidence" value="ECO:0007669"/>
    <property type="project" value="TreeGrafter"/>
</dbReference>
<dbReference type="InterPro" id="IPR009053">
    <property type="entry name" value="Prefoldin"/>
</dbReference>
<dbReference type="GO" id="GO:0045944">
    <property type="term" value="P:positive regulation of transcription by RNA polymerase II"/>
    <property type="evidence" value="ECO:0007669"/>
    <property type="project" value="TreeGrafter"/>
</dbReference>
<dbReference type="GO" id="GO:0003712">
    <property type="term" value="F:transcription coregulator activity"/>
    <property type="evidence" value="ECO:0007669"/>
    <property type="project" value="TreeGrafter"/>
</dbReference>
<dbReference type="GO" id="GO:0009409">
    <property type="term" value="P:response to cold"/>
    <property type="evidence" value="ECO:0007669"/>
    <property type="project" value="UniProtKB-ARBA"/>
</dbReference>
<evidence type="ECO:0000313" key="2">
    <source>
        <dbReference type="Proteomes" id="UP000594263"/>
    </source>
</evidence>
<dbReference type="Gramene" id="Kaladp0071s0076.1.v1.1">
    <property type="protein sequence ID" value="Kaladp0071s0076.1.v1.1"/>
    <property type="gene ID" value="Kaladp0071s0076.v1.1"/>
</dbReference>
<protein>
    <submittedName>
        <fullName evidence="1">Uncharacterized protein</fullName>
    </submittedName>
</protein>
<keyword evidence="2" id="KW-1185">Reference proteome</keyword>
<dbReference type="EnsemblPlants" id="Kaladp0071s0076.1.v1.1">
    <property type="protein sequence ID" value="Kaladp0071s0076.1.v1.1"/>
    <property type="gene ID" value="Kaladp0071s0076.v1.1"/>
</dbReference>
<dbReference type="GO" id="GO:0006457">
    <property type="term" value="P:protein folding"/>
    <property type="evidence" value="ECO:0007669"/>
    <property type="project" value="UniProtKB-ARBA"/>
</dbReference>